<dbReference type="GO" id="GO:0004853">
    <property type="term" value="F:uroporphyrinogen decarboxylase activity"/>
    <property type="evidence" value="ECO:0007669"/>
    <property type="project" value="InterPro"/>
</dbReference>
<feature type="domain" description="Uroporphyrinogen decarboxylase (URO-D)" evidence="7">
    <location>
        <begin position="5"/>
        <end position="336"/>
    </location>
</feature>
<protein>
    <submittedName>
        <fullName evidence="8">Methyltransferase</fullName>
    </submittedName>
</protein>
<proteinExistence type="predicted"/>
<comment type="cofactor">
    <cofactor evidence="1">
        <name>Zn(2+)</name>
        <dbReference type="ChEBI" id="CHEBI:29105"/>
    </cofactor>
</comment>
<evidence type="ECO:0000313" key="8">
    <source>
        <dbReference type="EMBL" id="ATW25478.1"/>
    </source>
</evidence>
<name>A0A3G1KSP0_FORW1</name>
<dbReference type="KEGG" id="fwa:DCMF_12445"/>
<dbReference type="GO" id="GO:0015948">
    <property type="term" value="P:methanogenesis"/>
    <property type="evidence" value="ECO:0007669"/>
    <property type="project" value="UniProtKB-KW"/>
</dbReference>
<dbReference type="InterPro" id="IPR000257">
    <property type="entry name" value="Uroporphyrinogen_deCOase"/>
</dbReference>
<accession>A0A3G1KSP0</accession>
<dbReference type="PANTHER" id="PTHR47099">
    <property type="entry name" value="METHYLCOBAMIDE:COM METHYLTRANSFERASE MTBA"/>
    <property type="match status" value="1"/>
</dbReference>
<dbReference type="SUPFAM" id="SSF51726">
    <property type="entry name" value="UROD/MetE-like"/>
    <property type="match status" value="1"/>
</dbReference>
<keyword evidence="4" id="KW-0479">Metal-binding</keyword>
<evidence type="ECO:0000256" key="1">
    <source>
        <dbReference type="ARBA" id="ARBA00001947"/>
    </source>
</evidence>
<dbReference type="NCBIfam" id="TIGR01463">
    <property type="entry name" value="mtaA_cmuA"/>
    <property type="match status" value="1"/>
</dbReference>
<keyword evidence="6" id="KW-0484">Methanogenesis</keyword>
<dbReference type="Proteomes" id="UP000323521">
    <property type="component" value="Chromosome"/>
</dbReference>
<dbReference type="InterPro" id="IPR038071">
    <property type="entry name" value="UROD/MetE-like_sf"/>
</dbReference>
<dbReference type="InterPro" id="IPR006360">
    <property type="entry name" value="Mtase_MtaA_CmuA"/>
</dbReference>
<sequence>MAMRKRERFLQALASQPVDRPAVFSACQHATYEQMEKLGVYWPEAHRNGKAMATLAEGGHTILGLDAVRVPYCQTFEVEALGGTIKDAGREGIPSVATHPYQLGEEPVFPEDFLSQGRIPQLLEAVRILKETVGEEVAVIGGIVGPYTVAVNLVGVPEMMKASFKRPDTVVPFLDLAEKAGTTLAKALIDAGADVICVEDMMASIDMLPPKIYRELAAPYEKKQFSQISVPTIIHICGRLDKVIADLAQTGCTAISVETSVNIAEAREKIAQAGLQVPLIGGVDPVRHLWNGTPVTVHEAVGKAVSDGISLISPGCAVAPSTPTENLSAMVQAAERSI</sequence>
<organism evidence="8 9">
    <name type="scientific">Formimonas warabiya</name>
    <dbReference type="NCBI Taxonomy" id="1761012"/>
    <lineage>
        <taxon>Bacteria</taxon>
        <taxon>Bacillati</taxon>
        <taxon>Bacillota</taxon>
        <taxon>Clostridia</taxon>
        <taxon>Eubacteriales</taxon>
        <taxon>Peptococcaceae</taxon>
        <taxon>Candidatus Formimonas</taxon>
    </lineage>
</organism>
<dbReference type="Pfam" id="PF01208">
    <property type="entry name" value="URO-D"/>
    <property type="match status" value="1"/>
</dbReference>
<evidence type="ECO:0000259" key="7">
    <source>
        <dbReference type="Pfam" id="PF01208"/>
    </source>
</evidence>
<evidence type="ECO:0000256" key="6">
    <source>
        <dbReference type="ARBA" id="ARBA00022994"/>
    </source>
</evidence>
<dbReference type="OrthoDB" id="9780425at2"/>
<evidence type="ECO:0000256" key="4">
    <source>
        <dbReference type="ARBA" id="ARBA00022723"/>
    </source>
</evidence>
<gene>
    <name evidence="8" type="ORF">DCMF_12445</name>
</gene>
<evidence type="ECO:0000313" key="9">
    <source>
        <dbReference type="Proteomes" id="UP000323521"/>
    </source>
</evidence>
<dbReference type="Gene3D" id="3.20.20.210">
    <property type="match status" value="1"/>
</dbReference>
<dbReference type="RefSeq" id="WP_148134732.1">
    <property type="nucleotide sequence ID" value="NZ_CP017634.1"/>
</dbReference>
<dbReference type="NCBIfam" id="NF004889">
    <property type="entry name" value="PRK06252.1"/>
    <property type="match status" value="1"/>
</dbReference>
<dbReference type="GO" id="GO:0008168">
    <property type="term" value="F:methyltransferase activity"/>
    <property type="evidence" value="ECO:0007669"/>
    <property type="project" value="UniProtKB-KW"/>
</dbReference>
<keyword evidence="5" id="KW-0862">Zinc</keyword>
<dbReference type="PANTHER" id="PTHR47099:SF1">
    <property type="entry name" value="METHYLCOBAMIDE:COM METHYLTRANSFERASE MTBA"/>
    <property type="match status" value="1"/>
</dbReference>
<dbReference type="EMBL" id="CP017634">
    <property type="protein sequence ID" value="ATW25478.1"/>
    <property type="molecule type" value="Genomic_DNA"/>
</dbReference>
<dbReference type="InterPro" id="IPR052024">
    <property type="entry name" value="Methanogen_methyltrans"/>
</dbReference>
<keyword evidence="9" id="KW-1185">Reference proteome</keyword>
<reference evidence="8 9" key="1">
    <citation type="submission" date="2016-10" db="EMBL/GenBank/DDBJ databases">
        <title>Complete Genome Sequence of Peptococcaceae strain DCMF.</title>
        <authorList>
            <person name="Edwards R.J."/>
            <person name="Holland S.I."/>
            <person name="Deshpande N.P."/>
            <person name="Wong Y.K."/>
            <person name="Ertan H."/>
            <person name="Manefield M."/>
            <person name="Russell T.L."/>
            <person name="Lee M.J."/>
        </authorList>
    </citation>
    <scope>NUCLEOTIDE SEQUENCE [LARGE SCALE GENOMIC DNA]</scope>
    <source>
        <strain evidence="8 9">DCMF</strain>
    </source>
</reference>
<evidence type="ECO:0000256" key="2">
    <source>
        <dbReference type="ARBA" id="ARBA00022603"/>
    </source>
</evidence>
<evidence type="ECO:0000256" key="3">
    <source>
        <dbReference type="ARBA" id="ARBA00022679"/>
    </source>
</evidence>
<dbReference type="GO" id="GO:0046872">
    <property type="term" value="F:metal ion binding"/>
    <property type="evidence" value="ECO:0007669"/>
    <property type="project" value="UniProtKB-KW"/>
</dbReference>
<dbReference type="GO" id="GO:0006730">
    <property type="term" value="P:one-carbon metabolic process"/>
    <property type="evidence" value="ECO:0007669"/>
    <property type="project" value="InterPro"/>
</dbReference>
<keyword evidence="2 8" id="KW-0489">Methyltransferase</keyword>
<evidence type="ECO:0000256" key="5">
    <source>
        <dbReference type="ARBA" id="ARBA00022833"/>
    </source>
</evidence>
<dbReference type="GO" id="GO:0032259">
    <property type="term" value="P:methylation"/>
    <property type="evidence" value="ECO:0007669"/>
    <property type="project" value="UniProtKB-KW"/>
</dbReference>
<keyword evidence="3 8" id="KW-0808">Transferase</keyword>
<dbReference type="AlphaFoldDB" id="A0A3G1KSP0"/>
<dbReference type="GO" id="GO:0006779">
    <property type="term" value="P:porphyrin-containing compound biosynthetic process"/>
    <property type="evidence" value="ECO:0007669"/>
    <property type="project" value="InterPro"/>
</dbReference>